<evidence type="ECO:0000313" key="2">
    <source>
        <dbReference type="EMBL" id="CAD7672626.1"/>
    </source>
</evidence>
<reference evidence="2" key="1">
    <citation type="submission" date="2020-12" db="EMBL/GenBank/DDBJ databases">
        <authorList>
            <consortium name="Molecular Ecology Group"/>
        </authorList>
    </citation>
    <scope>NUCLEOTIDE SEQUENCE</scope>
    <source>
        <strain evidence="2">TBG_1078</strain>
    </source>
</reference>
<comment type="caution">
    <text evidence="2">The sequence shown here is derived from an EMBL/GenBank/DDBJ whole genome shotgun (WGS) entry which is preliminary data.</text>
</comment>
<organism evidence="2 3">
    <name type="scientific">Nyctereutes procyonoides</name>
    <name type="common">Raccoon dog</name>
    <name type="synonym">Canis procyonoides</name>
    <dbReference type="NCBI Taxonomy" id="34880"/>
    <lineage>
        <taxon>Eukaryota</taxon>
        <taxon>Metazoa</taxon>
        <taxon>Chordata</taxon>
        <taxon>Craniata</taxon>
        <taxon>Vertebrata</taxon>
        <taxon>Euteleostomi</taxon>
        <taxon>Mammalia</taxon>
        <taxon>Eutheria</taxon>
        <taxon>Laurasiatheria</taxon>
        <taxon>Carnivora</taxon>
        <taxon>Caniformia</taxon>
        <taxon>Canidae</taxon>
        <taxon>Nyctereutes</taxon>
    </lineage>
</organism>
<feature type="region of interest" description="Disordered" evidence="1">
    <location>
        <begin position="1"/>
        <end position="25"/>
    </location>
</feature>
<protein>
    <submittedName>
        <fullName evidence="2">(raccoon dog) hypothetical protein</fullName>
    </submittedName>
</protein>
<proteinExistence type="predicted"/>
<sequence>MVNKKPKEGVETDKNHHVNLKATKRHTPFSKPVKAYCEDRTHMHTWKWRMNTIDVFQQQTGSVY</sequence>
<evidence type="ECO:0000256" key="1">
    <source>
        <dbReference type="SAM" id="MobiDB-lite"/>
    </source>
</evidence>
<name>A0A811YAZ3_NYCPR</name>
<accession>A0A811YAZ3</accession>
<evidence type="ECO:0000313" key="3">
    <source>
        <dbReference type="Proteomes" id="UP000645828"/>
    </source>
</evidence>
<dbReference type="Proteomes" id="UP000645828">
    <property type="component" value="Unassembled WGS sequence"/>
</dbReference>
<gene>
    <name evidence="2" type="ORF">NYPRO_LOCUS5421</name>
</gene>
<dbReference type="EMBL" id="CAJHUB010000669">
    <property type="protein sequence ID" value="CAD7672626.1"/>
    <property type="molecule type" value="Genomic_DNA"/>
</dbReference>
<dbReference type="AlphaFoldDB" id="A0A811YAZ3"/>
<keyword evidence="3" id="KW-1185">Reference proteome</keyword>
<feature type="compositionally biased region" description="Basic and acidic residues" evidence="1">
    <location>
        <begin position="1"/>
        <end position="16"/>
    </location>
</feature>